<accession>A0ACB0IIN4</accession>
<keyword evidence="2" id="KW-1185">Reference proteome</keyword>
<comment type="caution">
    <text evidence="1">The sequence shown here is derived from an EMBL/GenBank/DDBJ whole genome shotgun (WGS) entry which is preliminary data.</text>
</comment>
<reference evidence="1" key="1">
    <citation type="submission" date="2023-10" db="EMBL/GenBank/DDBJ databases">
        <authorList>
            <person name="Rodriguez Cubillos JULIANA M."/>
            <person name="De Vega J."/>
        </authorList>
    </citation>
    <scope>NUCLEOTIDE SEQUENCE</scope>
</reference>
<sequence length="171" mass="19086">MSGSSDEEISSGDRDGYQRGGSDADDDEDEEDAIRKKKHRRKFDFGKRLLLNQFTKAKNQIRRVRSKKPLFSSSSSSLSLSTTASFSRNVNVSSRGKVMIISGGDDTVTSSRNGIRCKFCFLRPNVLETPDGSPSSDPNDPNFTNSMLKTLIEKNDFFSKDCNPHIESFID</sequence>
<protein>
    <submittedName>
        <fullName evidence="1">Uncharacterized protein</fullName>
    </submittedName>
</protein>
<dbReference type="Proteomes" id="UP001177021">
    <property type="component" value="Unassembled WGS sequence"/>
</dbReference>
<dbReference type="EMBL" id="CASHSV030000001">
    <property type="protein sequence ID" value="CAJ2631800.1"/>
    <property type="molecule type" value="Genomic_DNA"/>
</dbReference>
<organism evidence="1 2">
    <name type="scientific">Trifolium pratense</name>
    <name type="common">Red clover</name>
    <dbReference type="NCBI Taxonomy" id="57577"/>
    <lineage>
        <taxon>Eukaryota</taxon>
        <taxon>Viridiplantae</taxon>
        <taxon>Streptophyta</taxon>
        <taxon>Embryophyta</taxon>
        <taxon>Tracheophyta</taxon>
        <taxon>Spermatophyta</taxon>
        <taxon>Magnoliopsida</taxon>
        <taxon>eudicotyledons</taxon>
        <taxon>Gunneridae</taxon>
        <taxon>Pentapetalae</taxon>
        <taxon>rosids</taxon>
        <taxon>fabids</taxon>
        <taxon>Fabales</taxon>
        <taxon>Fabaceae</taxon>
        <taxon>Papilionoideae</taxon>
        <taxon>50 kb inversion clade</taxon>
        <taxon>NPAAA clade</taxon>
        <taxon>Hologalegina</taxon>
        <taxon>IRL clade</taxon>
        <taxon>Trifolieae</taxon>
        <taxon>Trifolium</taxon>
    </lineage>
</organism>
<name>A0ACB0IIN4_TRIPR</name>
<evidence type="ECO:0000313" key="1">
    <source>
        <dbReference type="EMBL" id="CAJ2631800.1"/>
    </source>
</evidence>
<evidence type="ECO:0000313" key="2">
    <source>
        <dbReference type="Proteomes" id="UP001177021"/>
    </source>
</evidence>
<gene>
    <name evidence="1" type="ORF">MILVUS5_LOCUS3245</name>
</gene>
<proteinExistence type="predicted"/>